<accession>A0A6J0JE87</accession>
<feature type="compositionally biased region" description="Basic and acidic residues" evidence="3">
    <location>
        <begin position="163"/>
        <end position="188"/>
    </location>
</feature>
<dbReference type="GO" id="GO:0009408">
    <property type="term" value="P:response to heat"/>
    <property type="evidence" value="ECO:0007669"/>
    <property type="project" value="UniProtKB-ARBA"/>
</dbReference>
<keyword evidence="5" id="KW-1185">Reference proteome</keyword>
<evidence type="ECO:0000259" key="4">
    <source>
        <dbReference type="PROSITE" id="PS51203"/>
    </source>
</evidence>
<comment type="subcellular location">
    <subcellularLocation>
        <location evidence="2">Cytoplasm</location>
    </subcellularLocation>
    <subcellularLocation>
        <location evidence="2">Nucleus</location>
    </subcellularLocation>
</comment>
<dbReference type="RefSeq" id="XP_018433930.1">
    <property type="nucleotide sequence ID" value="XM_018578428.2"/>
</dbReference>
<dbReference type="InterPro" id="IPR008978">
    <property type="entry name" value="HSP20-like_chaperone"/>
</dbReference>
<reference evidence="6" key="2">
    <citation type="submission" date="2025-08" db="UniProtKB">
        <authorList>
            <consortium name="RefSeq"/>
        </authorList>
    </citation>
    <scope>IDENTIFICATION</scope>
    <source>
        <tissue evidence="6">Leaf</tissue>
    </source>
</reference>
<comment type="similarity">
    <text evidence="1 2">Belongs to the p23/wos2 family.</text>
</comment>
<dbReference type="SUPFAM" id="SSF49764">
    <property type="entry name" value="HSP20-like chaperones"/>
    <property type="match status" value="1"/>
</dbReference>
<dbReference type="FunFam" id="2.60.40.790:FF:000013">
    <property type="entry name" value="Very-long-chain (3R)-3-hydroxyacyl-CoA dehydratase"/>
    <property type="match status" value="1"/>
</dbReference>
<comment type="function">
    <text evidence="2">Acts as a co-chaperone for HSP90.</text>
</comment>
<dbReference type="GO" id="GO:0006457">
    <property type="term" value="P:protein folding"/>
    <property type="evidence" value="ECO:0007669"/>
    <property type="project" value="TreeGrafter"/>
</dbReference>
<comment type="subunit">
    <text evidence="2">Interacts with HSP90 in an ATP-dependent manner.</text>
</comment>
<dbReference type="Pfam" id="PF04969">
    <property type="entry name" value="CS"/>
    <property type="match status" value="1"/>
</dbReference>
<keyword evidence="2" id="KW-0963">Cytoplasm</keyword>
<dbReference type="InterPro" id="IPR007052">
    <property type="entry name" value="CS_dom"/>
</dbReference>
<evidence type="ECO:0000313" key="6">
    <source>
        <dbReference type="RefSeq" id="XP_018433930.1"/>
    </source>
</evidence>
<feature type="region of interest" description="Disordered" evidence="3">
    <location>
        <begin position="154"/>
        <end position="188"/>
    </location>
</feature>
<dbReference type="PANTHER" id="PTHR22932">
    <property type="entry name" value="TELOMERASE-BINDING PROTEIN P23 HSP90 CO-CHAPERONE"/>
    <property type="match status" value="1"/>
</dbReference>
<name>A0A6J0JE87_RAPSA</name>
<dbReference type="GO" id="GO:0005829">
    <property type="term" value="C:cytosol"/>
    <property type="evidence" value="ECO:0007669"/>
    <property type="project" value="TreeGrafter"/>
</dbReference>
<sequence>MSCSRHPTVKWAQRSDKVYITVELPDAEDVKLKLEPQGKFFFSATGGASKTKYEVDLDLFDSVDVNESKASVSSRSVCYLVKKAESKWWNRLIKQEGKPPVYLKVDWDKWVDEDEDDKDMDFGDFDFSGLNMGDSDEIGDEVRRCFPAVVAEEDSELEGETVAETKETKDIVEEGNGEKDEEVDVKKD</sequence>
<gene>
    <name evidence="6" type="primary">LOC108806325</name>
</gene>
<evidence type="ECO:0000313" key="5">
    <source>
        <dbReference type="Proteomes" id="UP000504610"/>
    </source>
</evidence>
<evidence type="ECO:0000256" key="3">
    <source>
        <dbReference type="SAM" id="MobiDB-lite"/>
    </source>
</evidence>
<dbReference type="OrthoDB" id="1564555at2759"/>
<dbReference type="Gene3D" id="2.60.40.790">
    <property type="match status" value="1"/>
</dbReference>
<dbReference type="GO" id="GO:0051087">
    <property type="term" value="F:protein-folding chaperone binding"/>
    <property type="evidence" value="ECO:0007669"/>
    <property type="project" value="UniProtKB-ARBA"/>
</dbReference>
<dbReference type="Proteomes" id="UP000504610">
    <property type="component" value="Chromosome 1"/>
</dbReference>
<dbReference type="GO" id="GO:0005634">
    <property type="term" value="C:nucleus"/>
    <property type="evidence" value="ECO:0007669"/>
    <property type="project" value="UniProtKB-SubCell"/>
</dbReference>
<dbReference type="CDD" id="cd06465">
    <property type="entry name" value="p23_hB-ind1_like"/>
    <property type="match status" value="1"/>
</dbReference>
<protein>
    <recommendedName>
        <fullName evidence="2">Co-chaperone protein p23</fullName>
    </recommendedName>
</protein>
<dbReference type="GO" id="GO:0051879">
    <property type="term" value="F:Hsp90 protein binding"/>
    <property type="evidence" value="ECO:0007669"/>
    <property type="project" value="UniProtKB-UniRule"/>
</dbReference>
<feature type="domain" description="CS" evidence="4">
    <location>
        <begin position="4"/>
        <end position="93"/>
    </location>
</feature>
<proteinExistence type="inferred from homology"/>
<dbReference type="AlphaFoldDB" id="A0A6J0JE87"/>
<dbReference type="GO" id="GO:0101031">
    <property type="term" value="C:protein folding chaperone complex"/>
    <property type="evidence" value="ECO:0007669"/>
    <property type="project" value="UniProtKB-ARBA"/>
</dbReference>
<dbReference type="PANTHER" id="PTHR22932:SF11">
    <property type="entry name" value="CO-CHAPERONE PROTEIN P23"/>
    <property type="match status" value="1"/>
</dbReference>
<keyword evidence="2" id="KW-0539">Nucleus</keyword>
<organism evidence="5 6">
    <name type="scientific">Raphanus sativus</name>
    <name type="common">Radish</name>
    <name type="synonym">Raphanus raphanistrum var. sativus</name>
    <dbReference type="NCBI Taxonomy" id="3726"/>
    <lineage>
        <taxon>Eukaryota</taxon>
        <taxon>Viridiplantae</taxon>
        <taxon>Streptophyta</taxon>
        <taxon>Embryophyta</taxon>
        <taxon>Tracheophyta</taxon>
        <taxon>Spermatophyta</taxon>
        <taxon>Magnoliopsida</taxon>
        <taxon>eudicotyledons</taxon>
        <taxon>Gunneridae</taxon>
        <taxon>Pentapetalae</taxon>
        <taxon>rosids</taxon>
        <taxon>malvids</taxon>
        <taxon>Brassicales</taxon>
        <taxon>Brassicaceae</taxon>
        <taxon>Brassiceae</taxon>
        <taxon>Raphanus</taxon>
    </lineage>
</organism>
<dbReference type="GeneID" id="108806325"/>
<dbReference type="InterPro" id="IPR045250">
    <property type="entry name" value="p23-like"/>
</dbReference>
<dbReference type="PROSITE" id="PS51203">
    <property type="entry name" value="CS"/>
    <property type="match status" value="1"/>
</dbReference>
<evidence type="ECO:0000256" key="1">
    <source>
        <dbReference type="ARBA" id="ARBA00025733"/>
    </source>
</evidence>
<reference evidence="5" key="1">
    <citation type="journal article" date="2019" name="Database">
        <title>The radish genome database (RadishGD): an integrated information resource for radish genomics.</title>
        <authorList>
            <person name="Yu H.J."/>
            <person name="Baek S."/>
            <person name="Lee Y.J."/>
            <person name="Cho A."/>
            <person name="Mun J.H."/>
        </authorList>
    </citation>
    <scope>NUCLEOTIDE SEQUENCE [LARGE SCALE GENOMIC DNA]</scope>
    <source>
        <strain evidence="5">cv. WK10039</strain>
    </source>
</reference>
<evidence type="ECO:0000256" key="2">
    <source>
        <dbReference type="RuleBase" id="RU369032"/>
    </source>
</evidence>
<dbReference type="GO" id="GO:0051131">
    <property type="term" value="P:chaperone-mediated protein complex assembly"/>
    <property type="evidence" value="ECO:0007669"/>
    <property type="project" value="TreeGrafter"/>
</dbReference>
<keyword evidence="2" id="KW-0143">Chaperone</keyword>